<evidence type="ECO:0000313" key="12">
    <source>
        <dbReference type="Proteomes" id="UP000178086"/>
    </source>
</evidence>
<dbReference type="EC" id="2.5.1.39" evidence="9"/>
<evidence type="ECO:0000256" key="7">
    <source>
        <dbReference type="ARBA" id="ARBA00022989"/>
    </source>
</evidence>
<keyword evidence="8 10" id="KW-0472">Membrane</keyword>
<evidence type="ECO:0000256" key="8">
    <source>
        <dbReference type="ARBA" id="ARBA00023136"/>
    </source>
</evidence>
<name>A0A1F2UI10_9ACTN</name>
<feature type="transmembrane region" description="Helical" evidence="10">
    <location>
        <begin position="123"/>
        <end position="143"/>
    </location>
</feature>
<sequence>MIKFEHTIFALPFAYMGMVLAANGLPRIAEIFWITVAMVGARSFAMAINRYIDREIDARNPRTEDRAIPAGKLNNNYVLMFSAISLAIFFVATYQLAPLARLVWPAIVFPFLIYSYTKRFTWLSHVVLGVSLGLAPIAAWIAITNGLSWPVVALGAAVTLWVAGFDIIYACQDIDFDRKDKLFSIPAVFGVQKALLVTRTFHVLTVGLLFTVGVAFNLGVVYYIGVAITALLLAYENRMVKADDLSKVNMAFFTINGFISLQIFAFTGLDFAARYLIKGMA</sequence>
<evidence type="ECO:0000256" key="10">
    <source>
        <dbReference type="SAM" id="Phobius"/>
    </source>
</evidence>
<evidence type="ECO:0000256" key="2">
    <source>
        <dbReference type="ARBA" id="ARBA00004141"/>
    </source>
</evidence>
<reference evidence="11 12" key="1">
    <citation type="journal article" date="2016" name="Nat. Commun.">
        <title>Thousands of microbial genomes shed light on interconnected biogeochemical processes in an aquifer system.</title>
        <authorList>
            <person name="Anantharaman K."/>
            <person name="Brown C.T."/>
            <person name="Hug L.A."/>
            <person name="Sharon I."/>
            <person name="Castelle C.J."/>
            <person name="Probst A.J."/>
            <person name="Thomas B.C."/>
            <person name="Singh A."/>
            <person name="Wilkins M.J."/>
            <person name="Karaoz U."/>
            <person name="Brodie E.L."/>
            <person name="Williams K.H."/>
            <person name="Hubbard S.S."/>
            <person name="Banfield J.F."/>
        </authorList>
    </citation>
    <scope>NUCLEOTIDE SEQUENCE [LARGE SCALE GENOMIC DNA]</scope>
</reference>
<proteinExistence type="inferred from homology"/>
<protein>
    <recommendedName>
        <fullName evidence="9">4-hydroxybenzoate polyprenyltransferase</fullName>
        <ecNumber evidence="9">2.5.1.39</ecNumber>
    </recommendedName>
</protein>
<evidence type="ECO:0000313" key="11">
    <source>
        <dbReference type="EMBL" id="OFW32674.1"/>
    </source>
</evidence>
<comment type="caution">
    <text evidence="11">The sequence shown here is derived from an EMBL/GenBank/DDBJ whole genome shotgun (WGS) entry which is preliminary data.</text>
</comment>
<feature type="transmembrane region" description="Helical" evidence="10">
    <location>
        <begin position="7"/>
        <end position="25"/>
    </location>
</feature>
<evidence type="ECO:0000256" key="6">
    <source>
        <dbReference type="ARBA" id="ARBA00022692"/>
    </source>
</evidence>
<dbReference type="CDD" id="cd13959">
    <property type="entry name" value="PT_UbiA_COQ2"/>
    <property type="match status" value="1"/>
</dbReference>
<dbReference type="PANTHER" id="PTHR11048">
    <property type="entry name" value="PRENYLTRANSFERASES"/>
    <property type="match status" value="1"/>
</dbReference>
<evidence type="ECO:0000256" key="3">
    <source>
        <dbReference type="ARBA" id="ARBA00005985"/>
    </source>
</evidence>
<gene>
    <name evidence="11" type="ORF">A2074_03420</name>
</gene>
<dbReference type="PANTHER" id="PTHR11048:SF28">
    <property type="entry name" value="4-HYDROXYBENZOATE POLYPRENYLTRANSFERASE, MITOCHONDRIAL"/>
    <property type="match status" value="1"/>
</dbReference>
<evidence type="ECO:0000256" key="4">
    <source>
        <dbReference type="ARBA" id="ARBA00022519"/>
    </source>
</evidence>
<dbReference type="GO" id="GO:0005886">
    <property type="term" value="C:plasma membrane"/>
    <property type="evidence" value="ECO:0007669"/>
    <property type="project" value="TreeGrafter"/>
</dbReference>
<dbReference type="FunFam" id="1.10.357.140:FF:000008">
    <property type="entry name" value="4-hydroxybenzoate octaprenyltransferase"/>
    <property type="match status" value="1"/>
</dbReference>
<keyword evidence="4" id="KW-1003">Cell membrane</keyword>
<comment type="subcellular location">
    <subcellularLocation>
        <location evidence="2">Membrane</location>
        <topology evidence="2">Multi-pass membrane protein</topology>
    </subcellularLocation>
</comment>
<feature type="transmembrane region" description="Helical" evidence="10">
    <location>
        <begin position="203"/>
        <end position="235"/>
    </location>
</feature>
<feature type="transmembrane region" description="Helical" evidence="10">
    <location>
        <begin position="98"/>
        <end position="116"/>
    </location>
</feature>
<dbReference type="FunFam" id="1.20.120.1780:FF:000001">
    <property type="entry name" value="4-hydroxybenzoate octaprenyltransferase"/>
    <property type="match status" value="1"/>
</dbReference>
<dbReference type="Pfam" id="PF01040">
    <property type="entry name" value="UbiA"/>
    <property type="match status" value="1"/>
</dbReference>
<evidence type="ECO:0000256" key="5">
    <source>
        <dbReference type="ARBA" id="ARBA00022679"/>
    </source>
</evidence>
<feature type="transmembrane region" description="Helical" evidence="10">
    <location>
        <begin position="31"/>
        <end position="52"/>
    </location>
</feature>
<comment type="cofactor">
    <cofactor evidence="1">
        <name>Mg(2+)</name>
        <dbReference type="ChEBI" id="CHEBI:18420"/>
    </cofactor>
</comment>
<feature type="transmembrane region" description="Helical" evidence="10">
    <location>
        <begin position="73"/>
        <end position="92"/>
    </location>
</feature>
<dbReference type="EMBL" id="MELI01000089">
    <property type="protein sequence ID" value="OFW32674.1"/>
    <property type="molecule type" value="Genomic_DNA"/>
</dbReference>
<dbReference type="Gene3D" id="1.20.120.1780">
    <property type="entry name" value="UbiA prenyltransferase"/>
    <property type="match status" value="1"/>
</dbReference>
<evidence type="ECO:0000256" key="1">
    <source>
        <dbReference type="ARBA" id="ARBA00001946"/>
    </source>
</evidence>
<dbReference type="InterPro" id="IPR006371">
    <property type="entry name" value="Polyprenyltransferase_UbiA-li"/>
</dbReference>
<keyword evidence="6 10" id="KW-0812">Transmembrane</keyword>
<dbReference type="AlphaFoldDB" id="A0A1F2UI10"/>
<dbReference type="InterPro" id="IPR039653">
    <property type="entry name" value="Prenyltransferase"/>
</dbReference>
<keyword evidence="5 11" id="KW-0808">Transferase</keyword>
<accession>A0A1F2UI10</accession>
<dbReference type="Gene3D" id="1.10.357.140">
    <property type="entry name" value="UbiA prenyltransferase"/>
    <property type="match status" value="1"/>
</dbReference>
<dbReference type="InterPro" id="IPR000537">
    <property type="entry name" value="UbiA_prenyltransferase"/>
</dbReference>
<dbReference type="Proteomes" id="UP000178086">
    <property type="component" value="Unassembled WGS sequence"/>
</dbReference>
<dbReference type="NCBIfam" id="TIGR01475">
    <property type="entry name" value="ubiA_other"/>
    <property type="match status" value="1"/>
</dbReference>
<keyword evidence="4" id="KW-0997">Cell inner membrane</keyword>
<organism evidence="11 12">
    <name type="scientific">Candidatus Aquicultor primus</name>
    <dbReference type="NCBI Taxonomy" id="1797195"/>
    <lineage>
        <taxon>Bacteria</taxon>
        <taxon>Bacillati</taxon>
        <taxon>Actinomycetota</taxon>
        <taxon>Candidatus Aquicultoria</taxon>
        <taxon>Candidatus Aquicultorales</taxon>
        <taxon>Candidatus Aquicultoraceae</taxon>
        <taxon>Candidatus Aquicultor</taxon>
    </lineage>
</organism>
<dbReference type="GO" id="GO:0008412">
    <property type="term" value="F:4-hydroxybenzoate polyprenyltransferase activity"/>
    <property type="evidence" value="ECO:0007669"/>
    <property type="project" value="UniProtKB-EC"/>
</dbReference>
<comment type="similarity">
    <text evidence="3">Belongs to the UbiA prenyltransferase family.</text>
</comment>
<dbReference type="InterPro" id="IPR044878">
    <property type="entry name" value="UbiA_sf"/>
</dbReference>
<feature type="transmembrane region" description="Helical" evidence="10">
    <location>
        <begin position="255"/>
        <end position="277"/>
    </location>
</feature>
<keyword evidence="7 10" id="KW-1133">Transmembrane helix</keyword>
<feature type="transmembrane region" description="Helical" evidence="10">
    <location>
        <begin position="149"/>
        <end position="171"/>
    </location>
</feature>
<dbReference type="GO" id="GO:0006744">
    <property type="term" value="P:ubiquinone biosynthetic process"/>
    <property type="evidence" value="ECO:0007669"/>
    <property type="project" value="TreeGrafter"/>
</dbReference>
<evidence type="ECO:0000256" key="9">
    <source>
        <dbReference type="ARBA" id="ARBA00034524"/>
    </source>
</evidence>